<keyword evidence="1" id="KW-0479">Metal-binding</keyword>
<evidence type="ECO:0000313" key="7">
    <source>
        <dbReference type="EMBL" id="CAF1584379.1"/>
    </source>
</evidence>
<accession>A0A815ZJQ1</accession>
<dbReference type="InterPro" id="IPR043145">
    <property type="entry name" value="Znf_ZZ_sf"/>
</dbReference>
<dbReference type="EMBL" id="CAJNOM010000992">
    <property type="protein sequence ID" value="CAF1584379.1"/>
    <property type="molecule type" value="Genomic_DNA"/>
</dbReference>
<feature type="domain" description="ZZ-type" evidence="5">
    <location>
        <begin position="82"/>
        <end position="138"/>
    </location>
</feature>
<dbReference type="Gene3D" id="3.30.60.90">
    <property type="match status" value="1"/>
</dbReference>
<comment type="caution">
    <text evidence="7">The sequence shown here is derived from an EMBL/GenBank/DDBJ whole genome shotgun (WGS) entry which is preliminary data.</text>
</comment>
<dbReference type="AlphaFoldDB" id="A0A815ZJQ1"/>
<dbReference type="PROSITE" id="PS50135">
    <property type="entry name" value="ZF_ZZ_2"/>
    <property type="match status" value="1"/>
</dbReference>
<evidence type="ECO:0000313" key="6">
    <source>
        <dbReference type="EMBL" id="CAF1319995.1"/>
    </source>
</evidence>
<proteinExistence type="predicted"/>
<keyword evidence="3" id="KW-0862">Zinc</keyword>
<evidence type="ECO:0000313" key="8">
    <source>
        <dbReference type="Proteomes" id="UP000663832"/>
    </source>
</evidence>
<protein>
    <recommendedName>
        <fullName evidence="5">ZZ-type domain-containing protein</fullName>
    </recommendedName>
</protein>
<keyword evidence="2 4" id="KW-0863">Zinc-finger</keyword>
<evidence type="ECO:0000256" key="2">
    <source>
        <dbReference type="ARBA" id="ARBA00022771"/>
    </source>
</evidence>
<evidence type="ECO:0000256" key="3">
    <source>
        <dbReference type="ARBA" id="ARBA00022833"/>
    </source>
</evidence>
<dbReference type="GO" id="GO:0008270">
    <property type="term" value="F:zinc ion binding"/>
    <property type="evidence" value="ECO:0007669"/>
    <property type="project" value="UniProtKB-KW"/>
</dbReference>
<dbReference type="InterPro" id="IPR000433">
    <property type="entry name" value="Znf_ZZ"/>
</dbReference>
<gene>
    <name evidence="6" type="ORF">BJG266_LOCUS33293</name>
    <name evidence="7" type="ORF">QVE165_LOCUS50454</name>
</gene>
<evidence type="ECO:0000256" key="4">
    <source>
        <dbReference type="PROSITE-ProRule" id="PRU00228"/>
    </source>
</evidence>
<reference evidence="7" key="1">
    <citation type="submission" date="2021-02" db="EMBL/GenBank/DDBJ databases">
        <authorList>
            <person name="Nowell W R."/>
        </authorList>
    </citation>
    <scope>NUCLEOTIDE SEQUENCE</scope>
</reference>
<evidence type="ECO:0000256" key="1">
    <source>
        <dbReference type="ARBA" id="ARBA00022723"/>
    </source>
</evidence>
<dbReference type="SUPFAM" id="SSF57850">
    <property type="entry name" value="RING/U-box"/>
    <property type="match status" value="1"/>
</dbReference>
<sequence>MSKNSSKLIFSRSSYQERVLGFCDICYNIIDLDKKLYYECQNCQDFLACRHCVQSNRHKNHPAHHSFAVALLPPDDHWIHMNLGISCDICFRQNFTGKRYQCQTCLPSISFDVCSSCLPKVDLFHPKHKLIFVPNAIKIHANRIVLATRAIKILNAAEYNGIDLDDATGWRLSDAQTVLAVNMLELQKLINAVSALSLSDSLSDESELNSCSDTSLQEYSQSFVEDPMLTYLKNVQKEMASLDVASYLNGLQEEMASLSVSPPVEKRLETHMSPDFSSSLDYNQWMLGFLEQQRKTLEVQKEEDEKQDRIRQKVIHDKIIHDNIIRDERLKKFHIDKHYENERINKQYQTANRLDQERRLQSHLENERVTQASRMAAIQQQQILDDAIQQQIRQQQILDDGIRQQQIRDDAIRQQWR</sequence>
<dbReference type="Proteomes" id="UP000663832">
    <property type="component" value="Unassembled WGS sequence"/>
</dbReference>
<dbReference type="Proteomes" id="UP000663877">
    <property type="component" value="Unassembled WGS sequence"/>
</dbReference>
<name>A0A815ZJQ1_9BILA</name>
<organism evidence="7 8">
    <name type="scientific">Adineta steineri</name>
    <dbReference type="NCBI Taxonomy" id="433720"/>
    <lineage>
        <taxon>Eukaryota</taxon>
        <taxon>Metazoa</taxon>
        <taxon>Spiralia</taxon>
        <taxon>Gnathifera</taxon>
        <taxon>Rotifera</taxon>
        <taxon>Eurotatoria</taxon>
        <taxon>Bdelloidea</taxon>
        <taxon>Adinetida</taxon>
        <taxon>Adinetidae</taxon>
        <taxon>Adineta</taxon>
    </lineage>
</organism>
<dbReference type="EMBL" id="CAJNOI010000628">
    <property type="protein sequence ID" value="CAF1319995.1"/>
    <property type="molecule type" value="Genomic_DNA"/>
</dbReference>
<dbReference type="OrthoDB" id="7873042at2759"/>
<keyword evidence="8" id="KW-1185">Reference proteome</keyword>
<evidence type="ECO:0000259" key="5">
    <source>
        <dbReference type="PROSITE" id="PS50135"/>
    </source>
</evidence>